<evidence type="ECO:0000313" key="3">
    <source>
        <dbReference type="EMBL" id="GAA0950384.1"/>
    </source>
</evidence>
<reference evidence="3 4" key="1">
    <citation type="journal article" date="2019" name="Int. J. Syst. Evol. Microbiol.">
        <title>The Global Catalogue of Microorganisms (GCM) 10K type strain sequencing project: providing services to taxonomists for standard genome sequencing and annotation.</title>
        <authorList>
            <consortium name="The Broad Institute Genomics Platform"/>
            <consortium name="The Broad Institute Genome Sequencing Center for Infectious Disease"/>
            <person name="Wu L."/>
            <person name="Ma J."/>
        </authorList>
    </citation>
    <scope>NUCLEOTIDE SEQUENCE [LARGE SCALE GENOMIC DNA]</scope>
    <source>
        <strain evidence="3 4">JCM 10696</strain>
    </source>
</reference>
<dbReference type="Proteomes" id="UP001500665">
    <property type="component" value="Unassembled WGS sequence"/>
</dbReference>
<feature type="domain" description="Methyltransferase" evidence="1">
    <location>
        <begin position="86"/>
        <end position="170"/>
    </location>
</feature>
<organism evidence="3 4">
    <name type="scientific">Actinocorallia libanotica</name>
    <dbReference type="NCBI Taxonomy" id="46162"/>
    <lineage>
        <taxon>Bacteria</taxon>
        <taxon>Bacillati</taxon>
        <taxon>Actinomycetota</taxon>
        <taxon>Actinomycetes</taxon>
        <taxon>Streptosporangiales</taxon>
        <taxon>Thermomonosporaceae</taxon>
        <taxon>Actinocorallia</taxon>
    </lineage>
</organism>
<evidence type="ECO:0000259" key="1">
    <source>
        <dbReference type="Pfam" id="PF13649"/>
    </source>
</evidence>
<comment type="caution">
    <text evidence="3">The sequence shown here is derived from an EMBL/GenBank/DDBJ whole genome shotgun (WGS) entry which is preliminary data.</text>
</comment>
<dbReference type="SUPFAM" id="SSF53335">
    <property type="entry name" value="S-adenosyl-L-methionine-dependent methyltransferases"/>
    <property type="match status" value="1"/>
</dbReference>
<keyword evidence="4" id="KW-1185">Reference proteome</keyword>
<dbReference type="InterPro" id="IPR029063">
    <property type="entry name" value="SAM-dependent_MTases_sf"/>
</dbReference>
<feature type="domain" description="23S rRNA (guanine(745)-N(1))-methyltransferase N-terminal" evidence="2">
    <location>
        <begin position="10"/>
        <end position="43"/>
    </location>
</feature>
<name>A0ABN1R1Z3_9ACTN</name>
<dbReference type="InterPro" id="IPR050508">
    <property type="entry name" value="Methyltransf_Superfamily"/>
</dbReference>
<dbReference type="PANTHER" id="PTHR42912">
    <property type="entry name" value="METHYLTRANSFERASE"/>
    <property type="match status" value="1"/>
</dbReference>
<dbReference type="EMBL" id="BAAAHH010000009">
    <property type="protein sequence ID" value="GAA0950384.1"/>
    <property type="molecule type" value="Genomic_DNA"/>
</dbReference>
<dbReference type="PIRSF" id="PIRSF018249">
    <property type="entry name" value="MyrA_prd"/>
    <property type="match status" value="1"/>
</dbReference>
<dbReference type="Pfam" id="PF13649">
    <property type="entry name" value="Methyltransf_25"/>
    <property type="match status" value="1"/>
</dbReference>
<sequence length="273" mass="28535">MLSDVADLLACPLCRGDLTLQERALRCPAGHSFDVARQGYAALQAGAAATGTADTAAMVAARAAFLDAGHYAPLAAALAGLAFGTVLDAGAGTGHHLAAALGGGAADRGLALDLSKYAMRRAARAHPRIGAVVADLWRGLPVRDAAVDTVYDVFAPRNAPEFRRVLRPGGRLLVATPTEAHLAELVRPLGMLSVDGRKAERLAETFAGTFRLESADLVTMPLRLTAEEAATLVGMTPSAHHVPEEELRERVAALGPRIDATAQVRVAVYLPER</sequence>
<accession>A0ABN1R1Z3</accession>
<evidence type="ECO:0000313" key="4">
    <source>
        <dbReference type="Proteomes" id="UP001500665"/>
    </source>
</evidence>
<evidence type="ECO:0000259" key="2">
    <source>
        <dbReference type="Pfam" id="PF21302"/>
    </source>
</evidence>
<dbReference type="GO" id="GO:0008168">
    <property type="term" value="F:methyltransferase activity"/>
    <property type="evidence" value="ECO:0007669"/>
    <property type="project" value="UniProtKB-KW"/>
</dbReference>
<protein>
    <submittedName>
        <fullName evidence="3">Methyltransferase domain-containing protein</fullName>
    </submittedName>
</protein>
<dbReference type="Gene3D" id="3.40.50.150">
    <property type="entry name" value="Vaccinia Virus protein VP39"/>
    <property type="match status" value="1"/>
</dbReference>
<dbReference type="InterPro" id="IPR048647">
    <property type="entry name" value="RlmA_N"/>
</dbReference>
<dbReference type="Pfam" id="PF21302">
    <property type="entry name" value="Zn_ribbon_RlmA"/>
    <property type="match status" value="1"/>
</dbReference>
<dbReference type="InterPro" id="IPR016718">
    <property type="entry name" value="rRNA_m1G-MeTrfase_A_prd"/>
</dbReference>
<keyword evidence="3" id="KW-0808">Transferase</keyword>
<gene>
    <name evidence="3" type="ORF">GCM10009550_28880</name>
</gene>
<dbReference type="RefSeq" id="WP_344240840.1">
    <property type="nucleotide sequence ID" value="NZ_BAAAHH010000009.1"/>
</dbReference>
<dbReference type="GO" id="GO:0032259">
    <property type="term" value="P:methylation"/>
    <property type="evidence" value="ECO:0007669"/>
    <property type="project" value="UniProtKB-KW"/>
</dbReference>
<dbReference type="InterPro" id="IPR041698">
    <property type="entry name" value="Methyltransf_25"/>
</dbReference>
<proteinExistence type="predicted"/>
<keyword evidence="3" id="KW-0489">Methyltransferase</keyword>